<dbReference type="GO" id="GO:0005524">
    <property type="term" value="F:ATP binding"/>
    <property type="evidence" value="ECO:0007669"/>
    <property type="project" value="UniProtKB-UniRule"/>
</dbReference>
<dbReference type="Pfam" id="PF02823">
    <property type="entry name" value="ATP-synt_DE_N"/>
    <property type="match status" value="1"/>
</dbReference>
<evidence type="ECO:0000256" key="5">
    <source>
        <dbReference type="ARBA" id="ARBA00023136"/>
    </source>
</evidence>
<organism evidence="12 13">
    <name type="scientific">Actinomarinicola tropica</name>
    <dbReference type="NCBI Taxonomy" id="2789776"/>
    <lineage>
        <taxon>Bacteria</taxon>
        <taxon>Bacillati</taxon>
        <taxon>Actinomycetota</taxon>
        <taxon>Acidimicrobiia</taxon>
        <taxon>Acidimicrobiales</taxon>
        <taxon>Iamiaceae</taxon>
        <taxon>Actinomarinicola</taxon>
    </lineage>
</organism>
<dbReference type="CDD" id="cd12152">
    <property type="entry name" value="F1-ATPase_delta"/>
    <property type="match status" value="1"/>
</dbReference>
<dbReference type="GO" id="GO:0012505">
    <property type="term" value="C:endomembrane system"/>
    <property type="evidence" value="ECO:0007669"/>
    <property type="project" value="UniProtKB-SubCell"/>
</dbReference>
<dbReference type="NCBIfam" id="TIGR01216">
    <property type="entry name" value="ATP_synt_epsi"/>
    <property type="match status" value="1"/>
</dbReference>
<dbReference type="AlphaFoldDB" id="A0A5Q2RG32"/>
<proteinExistence type="inferred from homology"/>
<protein>
    <recommendedName>
        <fullName evidence="8">ATP synthase epsilon chain</fullName>
    </recommendedName>
    <alternativeName>
        <fullName evidence="8">ATP synthase F1 sector epsilon subunit</fullName>
    </alternativeName>
    <alternativeName>
        <fullName evidence="8">F-ATPase epsilon subunit</fullName>
    </alternativeName>
</protein>
<dbReference type="Gene3D" id="2.60.15.10">
    <property type="entry name" value="F0F1 ATP synthase delta/epsilon subunit, N-terminal"/>
    <property type="match status" value="1"/>
</dbReference>
<dbReference type="KEGG" id="atq:GH723_05495"/>
<gene>
    <name evidence="8 12" type="primary">atpC</name>
    <name evidence="12" type="ORF">GH723_05495</name>
</gene>
<evidence type="ECO:0000256" key="2">
    <source>
        <dbReference type="ARBA" id="ARBA00005712"/>
    </source>
</evidence>
<accession>A0A5Q2RG32</accession>
<dbReference type="Proteomes" id="UP000334019">
    <property type="component" value="Chromosome"/>
</dbReference>
<keyword evidence="4 8" id="KW-0406">Ion transport</keyword>
<keyword evidence="8" id="KW-0375">Hydrogen ion transport</keyword>
<dbReference type="SUPFAM" id="SSF51344">
    <property type="entry name" value="Epsilon subunit of F1F0-ATP synthase N-terminal domain"/>
    <property type="match status" value="1"/>
</dbReference>
<comment type="subunit">
    <text evidence="8 9">F-type ATPases have 2 components, CF(1) - the catalytic core - and CF(0) - the membrane proton channel. CF(1) has five subunits: alpha(3), beta(3), gamma(1), delta(1), epsilon(1). CF(0) has three main subunits: a, b and c.</text>
</comment>
<feature type="domain" description="ATP synthase F1 complex delta/epsilon subunit N-terminal" evidence="11">
    <location>
        <begin position="20"/>
        <end position="99"/>
    </location>
</feature>
<sequence length="145" mass="15651">MAPTTPGPRPPSWPGADVPLQVELVSPERILFSGEAREVVARTAGGDIAFLEGHVPFIGTLQIHPVQIHMLDGTVEEVAVHEGFVECAHDRVTILSDVAELKSQIDVARAEAARARAEANAEQLDDVEREAALRRAHVRLQVAQG</sequence>
<keyword evidence="13" id="KW-1185">Reference proteome</keyword>
<evidence type="ECO:0000259" key="11">
    <source>
        <dbReference type="Pfam" id="PF02823"/>
    </source>
</evidence>
<dbReference type="InterPro" id="IPR001469">
    <property type="entry name" value="ATP_synth_F1_dsu/esu"/>
</dbReference>
<evidence type="ECO:0000256" key="9">
    <source>
        <dbReference type="RuleBase" id="RU003656"/>
    </source>
</evidence>
<comment type="subcellular location">
    <subcellularLocation>
        <location evidence="8">Cell membrane</location>
        <topology evidence="8">Peripheral membrane protein</topology>
    </subcellularLocation>
    <subcellularLocation>
        <location evidence="1">Endomembrane system</location>
        <topology evidence="1">Peripheral membrane protein</topology>
    </subcellularLocation>
</comment>
<keyword evidence="6 8" id="KW-0139">CF(1)</keyword>
<comment type="function">
    <text evidence="8">Produces ATP from ADP in the presence of a proton gradient across the membrane.</text>
</comment>
<feature type="coiled-coil region" evidence="10">
    <location>
        <begin position="98"/>
        <end position="130"/>
    </location>
</feature>
<evidence type="ECO:0000256" key="4">
    <source>
        <dbReference type="ARBA" id="ARBA00023065"/>
    </source>
</evidence>
<evidence type="ECO:0000256" key="1">
    <source>
        <dbReference type="ARBA" id="ARBA00004184"/>
    </source>
</evidence>
<evidence type="ECO:0000256" key="10">
    <source>
        <dbReference type="SAM" id="Coils"/>
    </source>
</evidence>
<keyword evidence="3 8" id="KW-0813">Transport</keyword>
<evidence type="ECO:0000313" key="12">
    <source>
        <dbReference type="EMBL" id="QGG94604.1"/>
    </source>
</evidence>
<dbReference type="InterPro" id="IPR036771">
    <property type="entry name" value="ATPsynth_dsu/esu_N"/>
</dbReference>
<dbReference type="PANTHER" id="PTHR13822">
    <property type="entry name" value="ATP SYNTHASE DELTA/EPSILON CHAIN"/>
    <property type="match status" value="1"/>
</dbReference>
<keyword evidence="10" id="KW-0175">Coiled coil</keyword>
<dbReference type="GO" id="GO:0045259">
    <property type="term" value="C:proton-transporting ATP synthase complex"/>
    <property type="evidence" value="ECO:0007669"/>
    <property type="project" value="UniProtKB-KW"/>
</dbReference>
<dbReference type="EMBL" id="CP045851">
    <property type="protein sequence ID" value="QGG94604.1"/>
    <property type="molecule type" value="Genomic_DNA"/>
</dbReference>
<dbReference type="HAMAP" id="MF_00530">
    <property type="entry name" value="ATP_synth_epsil_bac"/>
    <property type="match status" value="1"/>
</dbReference>
<evidence type="ECO:0000256" key="3">
    <source>
        <dbReference type="ARBA" id="ARBA00022448"/>
    </source>
</evidence>
<keyword evidence="8" id="KW-1003">Cell membrane</keyword>
<evidence type="ECO:0000256" key="6">
    <source>
        <dbReference type="ARBA" id="ARBA00023196"/>
    </source>
</evidence>
<name>A0A5Q2RG32_9ACTN</name>
<comment type="similarity">
    <text evidence="2 8 9">Belongs to the ATPase epsilon chain family.</text>
</comment>
<dbReference type="NCBIfam" id="NF009977">
    <property type="entry name" value="PRK13442.1"/>
    <property type="match status" value="1"/>
</dbReference>
<evidence type="ECO:0000256" key="8">
    <source>
        <dbReference type="HAMAP-Rule" id="MF_00530"/>
    </source>
</evidence>
<keyword evidence="7 8" id="KW-0066">ATP synthesis</keyword>
<dbReference type="GO" id="GO:0046933">
    <property type="term" value="F:proton-transporting ATP synthase activity, rotational mechanism"/>
    <property type="evidence" value="ECO:0007669"/>
    <property type="project" value="UniProtKB-UniRule"/>
</dbReference>
<evidence type="ECO:0000256" key="7">
    <source>
        <dbReference type="ARBA" id="ARBA00023310"/>
    </source>
</evidence>
<dbReference type="InterPro" id="IPR020546">
    <property type="entry name" value="ATP_synth_F1_dsu/esu_N"/>
</dbReference>
<dbReference type="GO" id="GO:0005886">
    <property type="term" value="C:plasma membrane"/>
    <property type="evidence" value="ECO:0007669"/>
    <property type="project" value="UniProtKB-SubCell"/>
</dbReference>
<dbReference type="PANTHER" id="PTHR13822:SF10">
    <property type="entry name" value="ATP SYNTHASE EPSILON CHAIN, CHLOROPLASTIC"/>
    <property type="match status" value="1"/>
</dbReference>
<reference evidence="12 13" key="1">
    <citation type="submission" date="2019-11" db="EMBL/GenBank/DDBJ databases">
        <authorList>
            <person name="He Y."/>
        </authorList>
    </citation>
    <scope>NUCLEOTIDE SEQUENCE [LARGE SCALE GENOMIC DNA]</scope>
    <source>
        <strain evidence="12 13">SCSIO 58843</strain>
    </source>
</reference>
<evidence type="ECO:0000313" key="13">
    <source>
        <dbReference type="Proteomes" id="UP000334019"/>
    </source>
</evidence>
<keyword evidence="5 8" id="KW-0472">Membrane</keyword>